<sequence>MRKRLGTTLHQLLRPLGMTCPNGECGGTMVKSGDFYQCPKCGATM</sequence>
<proteinExistence type="predicted"/>
<keyword evidence="2" id="KW-1185">Reference proteome</keyword>
<dbReference type="EMBL" id="JBHMCY010000031">
    <property type="protein sequence ID" value="MFB9464546.1"/>
    <property type="molecule type" value="Genomic_DNA"/>
</dbReference>
<organism evidence="1 2">
    <name type="scientific">Streptomyces cinereospinus</name>
    <dbReference type="NCBI Taxonomy" id="285561"/>
    <lineage>
        <taxon>Bacteria</taxon>
        <taxon>Bacillati</taxon>
        <taxon>Actinomycetota</taxon>
        <taxon>Actinomycetes</taxon>
        <taxon>Kitasatosporales</taxon>
        <taxon>Streptomycetaceae</taxon>
        <taxon>Streptomyces</taxon>
    </lineage>
</organism>
<protein>
    <submittedName>
        <fullName evidence="1">Uncharacterized protein</fullName>
    </submittedName>
</protein>
<dbReference type="RefSeq" id="WP_381347124.1">
    <property type="nucleotide sequence ID" value="NZ_JBHMCY010000031.1"/>
</dbReference>
<accession>A0ABV5N2N6</accession>
<evidence type="ECO:0000313" key="1">
    <source>
        <dbReference type="EMBL" id="MFB9464546.1"/>
    </source>
</evidence>
<gene>
    <name evidence="1" type="ORF">ACFF45_17970</name>
</gene>
<evidence type="ECO:0000313" key="2">
    <source>
        <dbReference type="Proteomes" id="UP001589709"/>
    </source>
</evidence>
<reference evidence="1 2" key="1">
    <citation type="submission" date="2024-09" db="EMBL/GenBank/DDBJ databases">
        <authorList>
            <person name="Sun Q."/>
            <person name="Mori K."/>
        </authorList>
    </citation>
    <scope>NUCLEOTIDE SEQUENCE [LARGE SCALE GENOMIC DNA]</scope>
    <source>
        <strain evidence="1 2">JCM 6917</strain>
    </source>
</reference>
<comment type="caution">
    <text evidence="1">The sequence shown here is derived from an EMBL/GenBank/DDBJ whole genome shotgun (WGS) entry which is preliminary data.</text>
</comment>
<dbReference type="Proteomes" id="UP001589709">
    <property type="component" value="Unassembled WGS sequence"/>
</dbReference>
<name>A0ABV5N2N6_9ACTN</name>